<evidence type="ECO:0000313" key="3">
    <source>
        <dbReference type="Proteomes" id="UP001342314"/>
    </source>
</evidence>
<organism evidence="2 3">
    <name type="scientific">Rhodotorula paludigena</name>
    <dbReference type="NCBI Taxonomy" id="86838"/>
    <lineage>
        <taxon>Eukaryota</taxon>
        <taxon>Fungi</taxon>
        <taxon>Dikarya</taxon>
        <taxon>Basidiomycota</taxon>
        <taxon>Pucciniomycotina</taxon>
        <taxon>Microbotryomycetes</taxon>
        <taxon>Sporidiobolales</taxon>
        <taxon>Sporidiobolaceae</taxon>
        <taxon>Rhodotorula</taxon>
    </lineage>
</organism>
<protein>
    <submittedName>
        <fullName evidence="2">Uncharacterized protein</fullName>
    </submittedName>
</protein>
<feature type="region of interest" description="Disordered" evidence="1">
    <location>
        <begin position="113"/>
        <end position="184"/>
    </location>
</feature>
<evidence type="ECO:0000256" key="1">
    <source>
        <dbReference type="SAM" id="MobiDB-lite"/>
    </source>
</evidence>
<dbReference type="PANTHER" id="PTHR38703:SF1">
    <property type="entry name" value="ALLERGEN"/>
    <property type="match status" value="1"/>
</dbReference>
<name>A0AAV5GEX6_9BASI</name>
<feature type="compositionally biased region" description="Low complexity" evidence="1">
    <location>
        <begin position="113"/>
        <end position="145"/>
    </location>
</feature>
<dbReference type="Proteomes" id="UP001342314">
    <property type="component" value="Unassembled WGS sequence"/>
</dbReference>
<feature type="region of interest" description="Disordered" evidence="1">
    <location>
        <begin position="346"/>
        <end position="391"/>
    </location>
</feature>
<dbReference type="PANTHER" id="PTHR38703">
    <property type="entry name" value="CHROMOSOME 8, WHOLE GENOME SHOTGUN SEQUENCE"/>
    <property type="match status" value="1"/>
</dbReference>
<accession>A0AAV5GEX6</accession>
<feature type="compositionally biased region" description="Basic and acidic residues" evidence="1">
    <location>
        <begin position="20"/>
        <end position="31"/>
    </location>
</feature>
<feature type="compositionally biased region" description="Basic and acidic residues" evidence="1">
    <location>
        <begin position="168"/>
        <end position="184"/>
    </location>
</feature>
<dbReference type="AlphaFoldDB" id="A0AAV5GEX6"/>
<keyword evidence="3" id="KW-1185">Reference proteome</keyword>
<gene>
    <name evidence="2" type="ORF">Rhopal_001165-T1</name>
</gene>
<reference evidence="2 3" key="1">
    <citation type="submission" date="2021-12" db="EMBL/GenBank/DDBJ databases">
        <title>High titer production of polyol ester of fatty acids by Rhodotorula paludigena BS15 towards product separation-free biomass refinery.</title>
        <authorList>
            <person name="Mano J."/>
            <person name="Ono H."/>
            <person name="Tanaka T."/>
            <person name="Naito K."/>
            <person name="Sushida H."/>
            <person name="Ike M."/>
            <person name="Tokuyasu K."/>
            <person name="Kitaoka M."/>
        </authorList>
    </citation>
    <scope>NUCLEOTIDE SEQUENCE [LARGE SCALE GENOMIC DNA]</scope>
    <source>
        <strain evidence="2 3">BS15</strain>
    </source>
</reference>
<feature type="compositionally biased region" description="Basic and acidic residues" evidence="1">
    <location>
        <begin position="51"/>
        <end position="80"/>
    </location>
</feature>
<comment type="caution">
    <text evidence="2">The sequence shown here is derived from an EMBL/GenBank/DDBJ whole genome shotgun (WGS) entry which is preliminary data.</text>
</comment>
<dbReference type="EMBL" id="BQKY01000002">
    <property type="protein sequence ID" value="GJN88200.1"/>
    <property type="molecule type" value="Genomic_DNA"/>
</dbReference>
<sequence>MGIFHKKDKSPSGFFTVDESDAHHPEPKRESTSTASPRASTDSPSAAAAAAKKDELKRDVPESREKQHPHHPDDDERREGSVNTLAGEGVLAVPAAAAAGTAGAAAATAPSAHATAAATPEPAHAQSQPLPAGAAAPAPFSSSAPRGLASAGGEAPTHIRETAAAPHGHHEQPRHDAVLSEEQAKLAQHDHKYLQPVVHERRHIHEVEEVERHRVVDRHVHHVQHHVQPLLDERHLEVVHSFREVPVTHVEENHASTDEDRRLLARLNAQSVSSYTVVPHERTRIDKGETQVTENVVHHYHTIVMPVWQRDLHEFYRLNSNFSPETMITPSGAPLSSSAYNPASPPVQGAFATASHPPGARIVPGGPSLSGPPQPREGHKLVPDDRDDVGGESTRYEVEFVNREPVFAQSHHRHGPTVVQPHAQQQQTVSGLESGVQGMNLGVAR</sequence>
<proteinExistence type="predicted"/>
<feature type="compositionally biased region" description="Low complexity" evidence="1">
    <location>
        <begin position="32"/>
        <end position="50"/>
    </location>
</feature>
<evidence type="ECO:0000313" key="2">
    <source>
        <dbReference type="EMBL" id="GJN88200.1"/>
    </source>
</evidence>
<feature type="region of interest" description="Disordered" evidence="1">
    <location>
        <begin position="1"/>
        <end position="81"/>
    </location>
</feature>